<dbReference type="AlphaFoldDB" id="A0AA36JK41"/>
<protein>
    <recommendedName>
        <fullName evidence="4">RRM domain-containing protein</fullName>
    </recommendedName>
</protein>
<proteinExistence type="predicted"/>
<dbReference type="Proteomes" id="UP001178507">
    <property type="component" value="Unassembled WGS sequence"/>
</dbReference>
<evidence type="ECO:0000313" key="2">
    <source>
        <dbReference type="EMBL" id="CAJ1406494.1"/>
    </source>
</evidence>
<accession>A0AA36JK41</accession>
<reference evidence="2" key="1">
    <citation type="submission" date="2023-08" db="EMBL/GenBank/DDBJ databases">
        <authorList>
            <person name="Chen Y."/>
            <person name="Shah S."/>
            <person name="Dougan E. K."/>
            <person name="Thang M."/>
            <person name="Chan C."/>
        </authorList>
    </citation>
    <scope>NUCLEOTIDE SEQUENCE</scope>
</reference>
<comment type="caution">
    <text evidence="2">The sequence shown here is derived from an EMBL/GenBank/DDBJ whole genome shotgun (WGS) entry which is preliminary data.</text>
</comment>
<dbReference type="SUPFAM" id="SSF54928">
    <property type="entry name" value="RNA-binding domain, RBD"/>
    <property type="match status" value="1"/>
</dbReference>
<dbReference type="GO" id="GO:0003676">
    <property type="term" value="F:nucleic acid binding"/>
    <property type="evidence" value="ECO:0007669"/>
    <property type="project" value="InterPro"/>
</dbReference>
<gene>
    <name evidence="2" type="ORF">EVOR1521_LOCUS28449</name>
</gene>
<keyword evidence="3" id="KW-1185">Reference proteome</keyword>
<evidence type="ECO:0008006" key="4">
    <source>
        <dbReference type="Google" id="ProtNLM"/>
    </source>
</evidence>
<organism evidence="2 3">
    <name type="scientific">Effrenium voratum</name>
    <dbReference type="NCBI Taxonomy" id="2562239"/>
    <lineage>
        <taxon>Eukaryota</taxon>
        <taxon>Sar</taxon>
        <taxon>Alveolata</taxon>
        <taxon>Dinophyceae</taxon>
        <taxon>Suessiales</taxon>
        <taxon>Symbiodiniaceae</taxon>
        <taxon>Effrenium</taxon>
    </lineage>
</organism>
<sequence length="153" mass="17815">MAVRDTIEIIDGVHSGTTRLSLKTQLERFGEIDICHKIGDPREDTPWVRFRDSKGALSALDAIARGEVLIDGVPIKAQWRARRKEPPGFKSGARTSRDIYLEQQQARGRRDRSGSGDSRRNRGDRRSERRERRSRDRRSRDRTFGWKSLERER</sequence>
<name>A0AA36JK41_9DINO</name>
<feature type="region of interest" description="Disordered" evidence="1">
    <location>
        <begin position="81"/>
        <end position="153"/>
    </location>
</feature>
<evidence type="ECO:0000313" key="3">
    <source>
        <dbReference type="Proteomes" id="UP001178507"/>
    </source>
</evidence>
<dbReference type="InterPro" id="IPR035979">
    <property type="entry name" value="RBD_domain_sf"/>
</dbReference>
<evidence type="ECO:0000256" key="1">
    <source>
        <dbReference type="SAM" id="MobiDB-lite"/>
    </source>
</evidence>
<dbReference type="EMBL" id="CAUJNA010003634">
    <property type="protein sequence ID" value="CAJ1406494.1"/>
    <property type="molecule type" value="Genomic_DNA"/>
</dbReference>
<feature type="compositionally biased region" description="Basic and acidic residues" evidence="1">
    <location>
        <begin position="111"/>
        <end position="153"/>
    </location>
</feature>